<sequence length="395" mass="41865">MVDAAGRARIPGQLHWRPPSWVGDLLAAALIVGAAFAPFPQEEFRPGSLLALALVIAPAFVLPFRRRWPIPVLAVIIVLYGAAALLGTLSAGNAIAAAVAMFAVANRSTRRVTIIVAAVAVVDIVLLSLLATVGSVWDPRALQFAITVAFASAAGDATRSRREYIIAVTERAERAEQTREAEASRRVAEERLRIARDLHDAVAHQISVISLNAGVASSALESRPEKAKEALGTIRVASRAVLGEIGDLLAVLRADDPEERESRPQPGLDRFDDLVADFSRVGLTVQTRVEGDLAQVTGATGLVAYRVIQEGLTNAQKHGAGYRAHVLIDVGPDRVTVVVTNPLPVPHGDHGDPRGHGLLGIRERVASVKGDVEAGTTVGGWRLAATLPLTRKDAP</sequence>
<keyword evidence="7" id="KW-0067">ATP-binding</keyword>
<evidence type="ECO:0000313" key="12">
    <source>
        <dbReference type="Proteomes" id="UP000321034"/>
    </source>
</evidence>
<keyword evidence="6 11" id="KW-0418">Kinase</keyword>
<organism evidence="11 12">
    <name type="scientific">Microbacterium hatanonis</name>
    <dbReference type="NCBI Taxonomy" id="404366"/>
    <lineage>
        <taxon>Bacteria</taxon>
        <taxon>Bacillati</taxon>
        <taxon>Actinomycetota</taxon>
        <taxon>Actinomycetes</taxon>
        <taxon>Micrococcales</taxon>
        <taxon>Microbacteriaceae</taxon>
        <taxon>Microbacterium</taxon>
    </lineage>
</organism>
<feature type="transmembrane region" description="Helical" evidence="9">
    <location>
        <begin position="20"/>
        <end position="37"/>
    </location>
</feature>
<keyword evidence="3" id="KW-0597">Phosphoprotein</keyword>
<evidence type="ECO:0000256" key="5">
    <source>
        <dbReference type="ARBA" id="ARBA00022741"/>
    </source>
</evidence>
<keyword evidence="5" id="KW-0547">Nucleotide-binding</keyword>
<accession>A0A5C8HXW9</accession>
<dbReference type="GO" id="GO:0005524">
    <property type="term" value="F:ATP binding"/>
    <property type="evidence" value="ECO:0007669"/>
    <property type="project" value="UniProtKB-KW"/>
</dbReference>
<dbReference type="InterPro" id="IPR036890">
    <property type="entry name" value="HATPase_C_sf"/>
</dbReference>
<gene>
    <name evidence="11" type="ORF">FVP77_13330</name>
</gene>
<dbReference type="PANTHER" id="PTHR24421:SF10">
    <property type="entry name" value="NITRATE_NITRITE SENSOR PROTEIN NARQ"/>
    <property type="match status" value="1"/>
</dbReference>
<keyword evidence="9" id="KW-0812">Transmembrane</keyword>
<dbReference type="GO" id="GO:0016020">
    <property type="term" value="C:membrane"/>
    <property type="evidence" value="ECO:0007669"/>
    <property type="project" value="InterPro"/>
</dbReference>
<dbReference type="Pfam" id="PF07730">
    <property type="entry name" value="HisKA_3"/>
    <property type="match status" value="1"/>
</dbReference>
<dbReference type="GO" id="GO:0046983">
    <property type="term" value="F:protein dimerization activity"/>
    <property type="evidence" value="ECO:0007669"/>
    <property type="project" value="InterPro"/>
</dbReference>
<comment type="caution">
    <text evidence="11">The sequence shown here is derived from an EMBL/GenBank/DDBJ whole genome shotgun (WGS) entry which is preliminary data.</text>
</comment>
<dbReference type="SUPFAM" id="SSF55874">
    <property type="entry name" value="ATPase domain of HSP90 chaperone/DNA topoisomerase II/histidine kinase"/>
    <property type="match status" value="1"/>
</dbReference>
<dbReference type="CDD" id="cd16917">
    <property type="entry name" value="HATPase_UhpB-NarQ-NarX-like"/>
    <property type="match status" value="1"/>
</dbReference>
<evidence type="ECO:0000256" key="1">
    <source>
        <dbReference type="ARBA" id="ARBA00000085"/>
    </source>
</evidence>
<feature type="transmembrane region" description="Helical" evidence="9">
    <location>
        <begin position="72"/>
        <end position="105"/>
    </location>
</feature>
<name>A0A5C8HXW9_9MICO</name>
<feature type="transmembrane region" description="Helical" evidence="9">
    <location>
        <begin position="49"/>
        <end position="66"/>
    </location>
</feature>
<keyword evidence="9" id="KW-0472">Membrane</keyword>
<evidence type="ECO:0000259" key="10">
    <source>
        <dbReference type="Pfam" id="PF07730"/>
    </source>
</evidence>
<dbReference type="InterPro" id="IPR050482">
    <property type="entry name" value="Sensor_HK_TwoCompSys"/>
</dbReference>
<dbReference type="EC" id="2.7.13.3" evidence="2"/>
<dbReference type="InterPro" id="IPR011712">
    <property type="entry name" value="Sig_transdc_His_kin_sub3_dim/P"/>
</dbReference>
<dbReference type="PANTHER" id="PTHR24421">
    <property type="entry name" value="NITRATE/NITRITE SENSOR PROTEIN NARX-RELATED"/>
    <property type="match status" value="1"/>
</dbReference>
<evidence type="ECO:0000256" key="9">
    <source>
        <dbReference type="SAM" id="Phobius"/>
    </source>
</evidence>
<dbReference type="Gene3D" id="1.20.5.1930">
    <property type="match status" value="1"/>
</dbReference>
<dbReference type="Gene3D" id="3.30.565.10">
    <property type="entry name" value="Histidine kinase-like ATPase, C-terminal domain"/>
    <property type="match status" value="1"/>
</dbReference>
<dbReference type="GO" id="GO:0000155">
    <property type="term" value="F:phosphorelay sensor kinase activity"/>
    <property type="evidence" value="ECO:0007669"/>
    <property type="project" value="InterPro"/>
</dbReference>
<evidence type="ECO:0000256" key="6">
    <source>
        <dbReference type="ARBA" id="ARBA00022777"/>
    </source>
</evidence>
<keyword evidence="12" id="KW-1185">Reference proteome</keyword>
<keyword evidence="8" id="KW-0902">Two-component regulatory system</keyword>
<dbReference type="OrthoDB" id="227596at2"/>
<dbReference type="Proteomes" id="UP000321034">
    <property type="component" value="Unassembled WGS sequence"/>
</dbReference>
<dbReference type="EMBL" id="VRSV01000002">
    <property type="protein sequence ID" value="TXK09861.1"/>
    <property type="molecule type" value="Genomic_DNA"/>
</dbReference>
<evidence type="ECO:0000256" key="2">
    <source>
        <dbReference type="ARBA" id="ARBA00012438"/>
    </source>
</evidence>
<reference evidence="11 12" key="1">
    <citation type="submission" date="2019-08" db="EMBL/GenBank/DDBJ databases">
        <authorList>
            <person name="Dong K."/>
        </authorList>
    </citation>
    <scope>NUCLEOTIDE SEQUENCE [LARGE SCALE GENOMIC DNA]</scope>
    <source>
        <strain evidence="11 12">JCM14558</strain>
    </source>
</reference>
<dbReference type="RefSeq" id="WP_147895062.1">
    <property type="nucleotide sequence ID" value="NZ_BAAANR010000001.1"/>
</dbReference>
<evidence type="ECO:0000256" key="8">
    <source>
        <dbReference type="ARBA" id="ARBA00023012"/>
    </source>
</evidence>
<evidence type="ECO:0000256" key="7">
    <source>
        <dbReference type="ARBA" id="ARBA00022840"/>
    </source>
</evidence>
<feature type="transmembrane region" description="Helical" evidence="9">
    <location>
        <begin position="112"/>
        <end position="137"/>
    </location>
</feature>
<evidence type="ECO:0000313" key="11">
    <source>
        <dbReference type="EMBL" id="TXK09861.1"/>
    </source>
</evidence>
<dbReference type="AlphaFoldDB" id="A0A5C8HXW9"/>
<comment type="catalytic activity">
    <reaction evidence="1">
        <text>ATP + protein L-histidine = ADP + protein N-phospho-L-histidine.</text>
        <dbReference type="EC" id="2.7.13.3"/>
    </reaction>
</comment>
<feature type="domain" description="Signal transduction histidine kinase subgroup 3 dimerisation and phosphoacceptor" evidence="10">
    <location>
        <begin position="190"/>
        <end position="255"/>
    </location>
</feature>
<protein>
    <recommendedName>
        <fullName evidence="2">histidine kinase</fullName>
        <ecNumber evidence="2">2.7.13.3</ecNumber>
    </recommendedName>
</protein>
<proteinExistence type="predicted"/>
<evidence type="ECO:0000256" key="3">
    <source>
        <dbReference type="ARBA" id="ARBA00022553"/>
    </source>
</evidence>
<keyword evidence="9" id="KW-1133">Transmembrane helix</keyword>
<evidence type="ECO:0000256" key="4">
    <source>
        <dbReference type="ARBA" id="ARBA00022679"/>
    </source>
</evidence>
<keyword evidence="4" id="KW-0808">Transferase</keyword>